<dbReference type="AlphaFoldDB" id="A0AAN6GC97"/>
<dbReference type="EMBL" id="JAPDMQ010000138">
    <property type="protein sequence ID" value="KAK0533352.1"/>
    <property type="molecule type" value="Genomic_DNA"/>
</dbReference>
<gene>
    <name evidence="2" type="ORF">OC842_002984</name>
</gene>
<keyword evidence="3" id="KW-1185">Reference proteome</keyword>
<comment type="caution">
    <text evidence="2">The sequence shown here is derived from an EMBL/GenBank/DDBJ whole genome shotgun (WGS) entry which is preliminary data.</text>
</comment>
<reference evidence="2" key="1">
    <citation type="journal article" date="2023" name="PhytoFront">
        <title>Draft Genome Resources of Seven Strains of Tilletia horrida, Causal Agent of Kernel Smut of Rice.</title>
        <authorList>
            <person name="Khanal S."/>
            <person name="Antony Babu S."/>
            <person name="Zhou X.G."/>
        </authorList>
    </citation>
    <scope>NUCLEOTIDE SEQUENCE</scope>
    <source>
        <strain evidence="2">TX3</strain>
    </source>
</reference>
<protein>
    <submittedName>
        <fullName evidence="2">Uncharacterized protein</fullName>
    </submittedName>
</protein>
<organism evidence="2 3">
    <name type="scientific">Tilletia horrida</name>
    <dbReference type="NCBI Taxonomy" id="155126"/>
    <lineage>
        <taxon>Eukaryota</taxon>
        <taxon>Fungi</taxon>
        <taxon>Dikarya</taxon>
        <taxon>Basidiomycota</taxon>
        <taxon>Ustilaginomycotina</taxon>
        <taxon>Exobasidiomycetes</taxon>
        <taxon>Tilletiales</taxon>
        <taxon>Tilletiaceae</taxon>
        <taxon>Tilletia</taxon>
    </lineage>
</organism>
<accession>A0AAN6GC97</accession>
<proteinExistence type="predicted"/>
<feature type="transmembrane region" description="Helical" evidence="1">
    <location>
        <begin position="27"/>
        <end position="48"/>
    </location>
</feature>
<feature type="transmembrane region" description="Helical" evidence="1">
    <location>
        <begin position="69"/>
        <end position="92"/>
    </location>
</feature>
<keyword evidence="1" id="KW-0472">Membrane</keyword>
<name>A0AAN6GC97_9BASI</name>
<evidence type="ECO:0000313" key="2">
    <source>
        <dbReference type="EMBL" id="KAK0533352.1"/>
    </source>
</evidence>
<evidence type="ECO:0000256" key="1">
    <source>
        <dbReference type="SAM" id="Phobius"/>
    </source>
</evidence>
<dbReference type="Proteomes" id="UP001176521">
    <property type="component" value="Unassembled WGS sequence"/>
</dbReference>
<evidence type="ECO:0000313" key="3">
    <source>
        <dbReference type="Proteomes" id="UP001176521"/>
    </source>
</evidence>
<keyword evidence="1" id="KW-1133">Transmembrane helix</keyword>
<keyword evidence="1" id="KW-0812">Transmembrane</keyword>
<sequence length="199" mass="20905">MSSASPAPAAVSNGIGLLHTDVGVRSFSGVISSTTTFAYAFAFAFVFLDFTSPPRSSSATALTMPAAKVPITFSVCKELVPFTIGLLALYFIGQPSSPIPTFAGSILRQAHQLSPLPLYAGFASPPSTNAQALAQIRWGASALVNLIVKVHLGEAVLMALYATSKGAGIKEIILWTLAHIPTGFPNYLHFKKVNRAALV</sequence>